<reference evidence="2" key="1">
    <citation type="journal article" date="2015" name="Nature">
        <title>Complex archaea that bridge the gap between prokaryotes and eukaryotes.</title>
        <authorList>
            <person name="Spang A."/>
            <person name="Saw J.H."/>
            <person name="Jorgensen S.L."/>
            <person name="Zaremba-Niedzwiedzka K."/>
            <person name="Martijn J."/>
            <person name="Lind A.E."/>
            <person name="van Eijk R."/>
            <person name="Schleper C."/>
            <person name="Guy L."/>
            <person name="Ettema T.J."/>
        </authorList>
    </citation>
    <scope>NUCLEOTIDE SEQUENCE</scope>
</reference>
<evidence type="ECO:0008006" key="3">
    <source>
        <dbReference type="Google" id="ProtNLM"/>
    </source>
</evidence>
<feature type="compositionally biased region" description="Basic and acidic residues" evidence="1">
    <location>
        <begin position="37"/>
        <end position="47"/>
    </location>
</feature>
<proteinExistence type="predicted"/>
<evidence type="ECO:0000256" key="1">
    <source>
        <dbReference type="SAM" id="MobiDB-lite"/>
    </source>
</evidence>
<feature type="region of interest" description="Disordered" evidence="1">
    <location>
        <begin position="34"/>
        <end position="64"/>
    </location>
</feature>
<protein>
    <recommendedName>
        <fullName evidence="3">Rubredoxin-like domain-containing protein</fullName>
    </recommendedName>
</protein>
<dbReference type="AlphaFoldDB" id="A0A0F9K4W6"/>
<accession>A0A0F9K4W6</accession>
<sequence>MKPKLPQWVCPQCGLGPVGALDYARCPKCRVPMVPEKPQEPGAKEPLFDQDALNAEEDKAHDGH</sequence>
<gene>
    <name evidence="2" type="ORF">LCGC14_1448020</name>
</gene>
<comment type="caution">
    <text evidence="2">The sequence shown here is derived from an EMBL/GenBank/DDBJ whole genome shotgun (WGS) entry which is preliminary data.</text>
</comment>
<evidence type="ECO:0000313" key="2">
    <source>
        <dbReference type="EMBL" id="KKM69711.1"/>
    </source>
</evidence>
<name>A0A0F9K4W6_9ZZZZ</name>
<organism evidence="2">
    <name type="scientific">marine sediment metagenome</name>
    <dbReference type="NCBI Taxonomy" id="412755"/>
    <lineage>
        <taxon>unclassified sequences</taxon>
        <taxon>metagenomes</taxon>
        <taxon>ecological metagenomes</taxon>
    </lineage>
</organism>
<dbReference type="EMBL" id="LAZR01009944">
    <property type="protein sequence ID" value="KKM69711.1"/>
    <property type="molecule type" value="Genomic_DNA"/>
</dbReference>